<name>A0A371GD59_MUCPR</name>
<protein>
    <submittedName>
        <fullName evidence="1">Uncharacterized protein</fullName>
    </submittedName>
</protein>
<dbReference type="Proteomes" id="UP000257109">
    <property type="component" value="Unassembled WGS sequence"/>
</dbReference>
<evidence type="ECO:0000313" key="1">
    <source>
        <dbReference type="EMBL" id="RDX88498.1"/>
    </source>
</evidence>
<comment type="caution">
    <text evidence="1">The sequence shown here is derived from an EMBL/GenBank/DDBJ whole genome shotgun (WGS) entry which is preliminary data.</text>
</comment>
<proteinExistence type="predicted"/>
<accession>A0A371GD59</accession>
<keyword evidence="2" id="KW-1185">Reference proteome</keyword>
<gene>
    <name evidence="1" type="ORF">CR513_29904</name>
</gene>
<sequence length="140" mass="15122">MARELSDSLGVGKENIGNIRRRQIAELKRVKRGFNYDVVEAEAVDYRSGRGELGFGEVTGEGGVEILDDPNFPVRVAGRDPEDLGRAFVLMADAEGAVLLRVGVGWGLGFEVRGSFGSGGGEYHPAVPYGVFPHFWVPLS</sequence>
<dbReference type="AlphaFoldDB" id="A0A371GD59"/>
<dbReference type="EMBL" id="QJKJ01005923">
    <property type="protein sequence ID" value="RDX88498.1"/>
    <property type="molecule type" value="Genomic_DNA"/>
</dbReference>
<reference evidence="1" key="1">
    <citation type="submission" date="2018-05" db="EMBL/GenBank/DDBJ databases">
        <title>Draft genome of Mucuna pruriens seed.</title>
        <authorList>
            <person name="Nnadi N.E."/>
            <person name="Vos R."/>
            <person name="Hasami M.H."/>
            <person name="Devisetty U.K."/>
            <person name="Aguiy J.C."/>
        </authorList>
    </citation>
    <scope>NUCLEOTIDE SEQUENCE [LARGE SCALE GENOMIC DNA]</scope>
    <source>
        <strain evidence="1">JCA_2017</strain>
    </source>
</reference>
<evidence type="ECO:0000313" key="2">
    <source>
        <dbReference type="Proteomes" id="UP000257109"/>
    </source>
</evidence>
<organism evidence="1 2">
    <name type="scientific">Mucuna pruriens</name>
    <name type="common">Velvet bean</name>
    <name type="synonym">Dolichos pruriens</name>
    <dbReference type="NCBI Taxonomy" id="157652"/>
    <lineage>
        <taxon>Eukaryota</taxon>
        <taxon>Viridiplantae</taxon>
        <taxon>Streptophyta</taxon>
        <taxon>Embryophyta</taxon>
        <taxon>Tracheophyta</taxon>
        <taxon>Spermatophyta</taxon>
        <taxon>Magnoliopsida</taxon>
        <taxon>eudicotyledons</taxon>
        <taxon>Gunneridae</taxon>
        <taxon>Pentapetalae</taxon>
        <taxon>rosids</taxon>
        <taxon>fabids</taxon>
        <taxon>Fabales</taxon>
        <taxon>Fabaceae</taxon>
        <taxon>Papilionoideae</taxon>
        <taxon>50 kb inversion clade</taxon>
        <taxon>NPAAA clade</taxon>
        <taxon>indigoferoid/millettioid clade</taxon>
        <taxon>Phaseoleae</taxon>
        <taxon>Mucuna</taxon>
    </lineage>
</organism>
<feature type="non-terminal residue" evidence="1">
    <location>
        <position position="1"/>
    </location>
</feature>